<dbReference type="PANTHER" id="PTHR18934:SF99">
    <property type="entry name" value="ATP-DEPENDENT RNA HELICASE DHX37-RELATED"/>
    <property type="match status" value="1"/>
</dbReference>
<dbReference type="GO" id="GO:0003723">
    <property type="term" value="F:RNA binding"/>
    <property type="evidence" value="ECO:0007669"/>
    <property type="project" value="TreeGrafter"/>
</dbReference>
<evidence type="ECO:0008006" key="9">
    <source>
        <dbReference type="Google" id="ProtNLM"/>
    </source>
</evidence>
<dbReference type="InterPro" id="IPR001650">
    <property type="entry name" value="Helicase_C-like"/>
</dbReference>
<evidence type="ECO:0000259" key="5">
    <source>
        <dbReference type="PROSITE" id="PS51192"/>
    </source>
</evidence>
<sequence>MPQPWAFISNHGLFTHTNHVSSLRIGLSTVTWCQRRPLHSQATNASARDPDLALYAAKEIRLAEFLRKQWSYKIPQNAPRPVLQAELIRVQEERMPVWRYTLNLELPGGNFHKFSNINPNPHKAASILHSNVLASFLQQTPVSSPSQRQRYSDFDLMLLNFTKSWMKHPNATSFPILHYERLRSGRWKCVVHMKLATSKSTEVVGTGRTLGKALAVVNSNLLELDNTAPRIIPVQSLEWASNSMMLLIMSSATEDFLKYQERTMLDTTSQSVVPASHPSAFRREPRQFNARSGRLLEQRRELDANSATETPRQAKSSLPLNRFRKDICDMVLKNTYTVIAGTTGSGNATEVAQMLLNHAILESQGSSTNIFCTQPRIEAQSVAARLGAELQDDLGGTIEDKVMDGHKSSDLSGAITYCSISVLLNRLRSDPEEILNHASHIIVDDVHERDIIVDTLLMTLKKLLRSRQQMNERTPKIVLISATQDVNLLTEYFSQSTSDGLTQPCPSVNVQDRLFQVRRFFLEDIMKEMSGRLLDIIKTKKGLSPRFRGAKHISKYIIENAGRLKSTRPMVPIQSSGIMAKIRHHTTIETTPTLLAAASITHILKTTTQGAILVFLPGLRAIKEVALMLRFYSRRLTLPICDVHALHQLPKEPLNSVPKPAQPDRRKVILATKIAETSIDISDIAYVIDSGLDEVSNYNQFTGAADLRNYWISKANSRQRAGRAAGVSDGRYYALFSKSHWNSLREREIPPIQRQNLQHTCLNVKNLFPREKIGQVLAEAIEPPQVAAIDAAIADLTQLGALTKQEDLTPLGVLLSRLPVDPAIGKMVILGIIFRCYEPMLILASANGTKLTNARLKYDTTRQSTHFQDYSGSDAVALLDAFQFASAMEHREDFAQLMRAAFLDISEFRSIQSKMAAIKSVLVREFKIILSHQKQENLVGAPLMDIQVFFEKHNENSTNLALIKALSLATYPDHLAFRKEGNKFSTSLGDACMGYCTINNPSTLERMDRLKQQATDSLLYSYSAFSMSTMRKLVLENTTRLSPFAIALFSRDAQITERKGRKTLMINKWLTFDVTVDGQQSAESTSSALEKLMNFRRAIDVMLTNAFASLSGGGSRHSFLDPDPRVSKLVAVTVALLEQNLEVPQLAHLNLAGFDWNFGQDELVGGNWWVGAEATSLDKSSGGVKV</sequence>
<dbReference type="InterPro" id="IPR027417">
    <property type="entry name" value="P-loop_NTPase"/>
</dbReference>
<name>A0A9N9PXQ0_9HELO</name>
<dbReference type="OrthoDB" id="5600252at2759"/>
<dbReference type="SMART" id="SM00490">
    <property type="entry name" value="HELICc"/>
    <property type="match status" value="1"/>
</dbReference>
<evidence type="ECO:0000259" key="6">
    <source>
        <dbReference type="PROSITE" id="PS51194"/>
    </source>
</evidence>
<comment type="caution">
    <text evidence="7">The sequence shown here is derived from an EMBL/GenBank/DDBJ whole genome shotgun (WGS) entry which is preliminary data.</text>
</comment>
<proteinExistence type="predicted"/>
<dbReference type="SUPFAM" id="SSF52540">
    <property type="entry name" value="P-loop containing nucleoside triphosphate hydrolases"/>
    <property type="match status" value="2"/>
</dbReference>
<evidence type="ECO:0000256" key="2">
    <source>
        <dbReference type="ARBA" id="ARBA00022801"/>
    </source>
</evidence>
<reference evidence="7" key="1">
    <citation type="submission" date="2021-07" db="EMBL/GenBank/DDBJ databases">
        <authorList>
            <person name="Durling M."/>
        </authorList>
    </citation>
    <scope>NUCLEOTIDE SEQUENCE</scope>
</reference>
<dbReference type="SMART" id="SM00487">
    <property type="entry name" value="DEXDc"/>
    <property type="match status" value="1"/>
</dbReference>
<evidence type="ECO:0000256" key="4">
    <source>
        <dbReference type="ARBA" id="ARBA00022840"/>
    </source>
</evidence>
<dbReference type="PROSITE" id="PS51194">
    <property type="entry name" value="HELICASE_CTER"/>
    <property type="match status" value="1"/>
</dbReference>
<dbReference type="SMART" id="SM00847">
    <property type="entry name" value="HA2"/>
    <property type="match status" value="1"/>
</dbReference>
<keyword evidence="8" id="KW-1185">Reference proteome</keyword>
<feature type="domain" description="Helicase ATP-binding" evidence="5">
    <location>
        <begin position="328"/>
        <end position="502"/>
    </location>
</feature>
<keyword evidence="1" id="KW-0547">Nucleotide-binding</keyword>
<keyword evidence="2" id="KW-0378">Hydrolase</keyword>
<dbReference type="InterPro" id="IPR048333">
    <property type="entry name" value="HA2_WH"/>
</dbReference>
<keyword evidence="4" id="KW-0067">ATP-binding</keyword>
<dbReference type="CDD" id="cd18791">
    <property type="entry name" value="SF2_C_RHA"/>
    <property type="match status" value="1"/>
</dbReference>
<gene>
    <name evidence="7" type="ORF">HYFRA_00001472</name>
</gene>
<dbReference type="Gene3D" id="1.20.120.1080">
    <property type="match status" value="1"/>
</dbReference>
<dbReference type="EMBL" id="CAJVRL010000092">
    <property type="protein sequence ID" value="CAG8959570.1"/>
    <property type="molecule type" value="Genomic_DNA"/>
</dbReference>
<evidence type="ECO:0000313" key="7">
    <source>
        <dbReference type="EMBL" id="CAG8959570.1"/>
    </source>
</evidence>
<dbReference type="Pfam" id="PF00271">
    <property type="entry name" value="Helicase_C"/>
    <property type="match status" value="1"/>
</dbReference>
<dbReference type="PROSITE" id="PS51192">
    <property type="entry name" value="HELICASE_ATP_BIND_1"/>
    <property type="match status" value="1"/>
</dbReference>
<protein>
    <recommendedName>
        <fullName evidence="9">P-loop containing nucleoside triphosphate hydrolase protein</fullName>
    </recommendedName>
</protein>
<dbReference type="GO" id="GO:0016787">
    <property type="term" value="F:hydrolase activity"/>
    <property type="evidence" value="ECO:0007669"/>
    <property type="project" value="UniProtKB-KW"/>
</dbReference>
<organism evidence="7 8">
    <name type="scientific">Hymenoscyphus fraxineus</name>
    <dbReference type="NCBI Taxonomy" id="746836"/>
    <lineage>
        <taxon>Eukaryota</taxon>
        <taxon>Fungi</taxon>
        <taxon>Dikarya</taxon>
        <taxon>Ascomycota</taxon>
        <taxon>Pezizomycotina</taxon>
        <taxon>Leotiomycetes</taxon>
        <taxon>Helotiales</taxon>
        <taxon>Helotiaceae</taxon>
        <taxon>Hymenoscyphus</taxon>
    </lineage>
</organism>
<dbReference type="Pfam" id="PF04408">
    <property type="entry name" value="WHD_HA2"/>
    <property type="match status" value="1"/>
</dbReference>
<keyword evidence="3" id="KW-0347">Helicase</keyword>
<dbReference type="Gene3D" id="3.40.50.300">
    <property type="entry name" value="P-loop containing nucleotide triphosphate hydrolases"/>
    <property type="match status" value="2"/>
</dbReference>
<dbReference type="GO" id="GO:0005524">
    <property type="term" value="F:ATP binding"/>
    <property type="evidence" value="ECO:0007669"/>
    <property type="project" value="UniProtKB-KW"/>
</dbReference>
<evidence type="ECO:0000313" key="8">
    <source>
        <dbReference type="Proteomes" id="UP000696280"/>
    </source>
</evidence>
<dbReference type="PANTHER" id="PTHR18934">
    <property type="entry name" value="ATP-DEPENDENT RNA HELICASE"/>
    <property type="match status" value="1"/>
</dbReference>
<feature type="domain" description="Helicase C-terminal" evidence="6">
    <location>
        <begin position="599"/>
        <end position="768"/>
    </location>
</feature>
<dbReference type="Proteomes" id="UP000696280">
    <property type="component" value="Unassembled WGS sequence"/>
</dbReference>
<dbReference type="InterPro" id="IPR014001">
    <property type="entry name" value="Helicase_ATP-bd"/>
</dbReference>
<accession>A0A9N9PXQ0</accession>
<dbReference type="InterPro" id="IPR007502">
    <property type="entry name" value="Helicase-assoc_dom"/>
</dbReference>
<dbReference type="AlphaFoldDB" id="A0A9N9PXQ0"/>
<evidence type="ECO:0000256" key="1">
    <source>
        <dbReference type="ARBA" id="ARBA00022741"/>
    </source>
</evidence>
<evidence type="ECO:0000256" key="3">
    <source>
        <dbReference type="ARBA" id="ARBA00022806"/>
    </source>
</evidence>
<dbReference type="GO" id="GO:0004386">
    <property type="term" value="F:helicase activity"/>
    <property type="evidence" value="ECO:0007669"/>
    <property type="project" value="UniProtKB-KW"/>
</dbReference>